<feature type="signal peptide" evidence="1">
    <location>
        <begin position="1"/>
        <end position="20"/>
    </location>
</feature>
<proteinExistence type="predicted"/>
<comment type="caution">
    <text evidence="4">The sequence shown here is derived from an EMBL/GenBank/DDBJ whole genome shotgun (WGS) entry which is preliminary data.</text>
</comment>
<organism evidence="4 6">
    <name type="scientific">Phytophthora rubi</name>
    <dbReference type="NCBI Taxonomy" id="129364"/>
    <lineage>
        <taxon>Eukaryota</taxon>
        <taxon>Sar</taxon>
        <taxon>Stramenopiles</taxon>
        <taxon>Oomycota</taxon>
        <taxon>Peronosporomycetes</taxon>
        <taxon>Peronosporales</taxon>
        <taxon>Peronosporaceae</taxon>
        <taxon>Phytophthora</taxon>
    </lineage>
</organism>
<dbReference type="Proteomes" id="UP000435112">
    <property type="component" value="Unassembled WGS sequence"/>
</dbReference>
<accession>A0A6A4F2D2</accession>
<dbReference type="AlphaFoldDB" id="A0A6A4F2D2"/>
<dbReference type="Proteomes" id="UP000434957">
    <property type="component" value="Unassembled WGS sequence"/>
</dbReference>
<keyword evidence="1" id="KW-0732">Signal</keyword>
<evidence type="ECO:0000313" key="3">
    <source>
        <dbReference type="EMBL" id="KAE9030902.1"/>
    </source>
</evidence>
<evidence type="ECO:0000313" key="2">
    <source>
        <dbReference type="EMBL" id="KAE9025197.1"/>
    </source>
</evidence>
<keyword evidence="6" id="KW-1185">Reference proteome</keyword>
<dbReference type="EMBL" id="QXFU01000668">
    <property type="protein sequence ID" value="KAE9025197.1"/>
    <property type="molecule type" value="Genomic_DNA"/>
</dbReference>
<reference evidence="4 6" key="1">
    <citation type="submission" date="2018-08" db="EMBL/GenBank/DDBJ databases">
        <title>Genomic investigation of the strawberry pathogen Phytophthora fragariae indicates pathogenicity is determined by transcriptional variation in three key races.</title>
        <authorList>
            <person name="Adams T.M."/>
            <person name="Armitage A.D."/>
            <person name="Sobczyk M.K."/>
            <person name="Bates H.J."/>
            <person name="Dunwell J.M."/>
            <person name="Nellist C.F."/>
            <person name="Harrison R.J."/>
        </authorList>
    </citation>
    <scope>NUCLEOTIDE SEQUENCE [LARGE SCALE GENOMIC DNA]</scope>
    <source>
        <strain evidence="3 5">SCRP249</strain>
        <strain evidence="2 7">SCRP324</strain>
        <strain evidence="4 6">SCRP333</strain>
    </source>
</reference>
<dbReference type="EMBL" id="QXFV01000677">
    <property type="protein sequence ID" value="KAE9030902.1"/>
    <property type="molecule type" value="Genomic_DNA"/>
</dbReference>
<name>A0A6A4F2D2_9STRA</name>
<sequence>MSKLLLLSALAVCALQLVSADPIAKEFGTPPIQRSLRAEVDSSSNGSDAVFEKKKYCNFLGIAYTCYSWFSW</sequence>
<evidence type="ECO:0000313" key="7">
    <source>
        <dbReference type="Proteomes" id="UP000435112"/>
    </source>
</evidence>
<evidence type="ECO:0000313" key="4">
    <source>
        <dbReference type="EMBL" id="KAE9338066.1"/>
    </source>
</evidence>
<dbReference type="Proteomes" id="UP000429607">
    <property type="component" value="Unassembled WGS sequence"/>
</dbReference>
<dbReference type="EMBL" id="QXFT01000679">
    <property type="protein sequence ID" value="KAE9338066.1"/>
    <property type="molecule type" value="Genomic_DNA"/>
</dbReference>
<evidence type="ECO:0000313" key="6">
    <source>
        <dbReference type="Proteomes" id="UP000434957"/>
    </source>
</evidence>
<dbReference type="OrthoDB" id="10317622at2759"/>
<protein>
    <recommendedName>
        <fullName evidence="8">RxLR effector protein</fullName>
    </recommendedName>
</protein>
<evidence type="ECO:0008006" key="8">
    <source>
        <dbReference type="Google" id="ProtNLM"/>
    </source>
</evidence>
<gene>
    <name evidence="3" type="ORF">PR001_g11141</name>
    <name evidence="2" type="ORF">PR002_g11253</name>
    <name evidence="4" type="ORF">PR003_g11703</name>
</gene>
<evidence type="ECO:0000256" key="1">
    <source>
        <dbReference type="SAM" id="SignalP"/>
    </source>
</evidence>
<evidence type="ECO:0000313" key="5">
    <source>
        <dbReference type="Proteomes" id="UP000429607"/>
    </source>
</evidence>
<feature type="chain" id="PRO_5036381331" description="RxLR effector protein" evidence="1">
    <location>
        <begin position="21"/>
        <end position="72"/>
    </location>
</feature>